<dbReference type="SMART" id="SM00028">
    <property type="entry name" value="TPR"/>
    <property type="match status" value="4"/>
</dbReference>
<dbReference type="AlphaFoldDB" id="A0A9Q5ZCT5"/>
<dbReference type="PANTHER" id="PTHR44858">
    <property type="entry name" value="TETRATRICOPEPTIDE REPEAT PROTEIN 6"/>
    <property type="match status" value="1"/>
</dbReference>
<dbReference type="InterPro" id="IPR019734">
    <property type="entry name" value="TPR_rpt"/>
</dbReference>
<evidence type="ECO:0000313" key="4">
    <source>
        <dbReference type="EMBL" id="PHK03863.1"/>
    </source>
</evidence>
<feature type="repeat" description="TPR" evidence="3">
    <location>
        <begin position="143"/>
        <end position="176"/>
    </location>
</feature>
<keyword evidence="2 3" id="KW-0802">TPR repeat</keyword>
<dbReference type="PANTHER" id="PTHR44858:SF1">
    <property type="entry name" value="UDP-N-ACETYLGLUCOSAMINE--PEPTIDE N-ACETYLGLUCOSAMINYLTRANSFERASE SPINDLY-RELATED"/>
    <property type="match status" value="1"/>
</dbReference>
<evidence type="ECO:0000256" key="2">
    <source>
        <dbReference type="ARBA" id="ARBA00022803"/>
    </source>
</evidence>
<accession>A0A9Q5ZCT5</accession>
<dbReference type="EMBL" id="LAHD01000031">
    <property type="protein sequence ID" value="PHK03863.1"/>
    <property type="molecule type" value="Genomic_DNA"/>
</dbReference>
<dbReference type="SUPFAM" id="SSF48452">
    <property type="entry name" value="TPR-like"/>
    <property type="match status" value="1"/>
</dbReference>
<evidence type="ECO:0000256" key="3">
    <source>
        <dbReference type="PROSITE-ProRule" id="PRU00339"/>
    </source>
</evidence>
<proteinExistence type="predicted"/>
<feature type="repeat" description="TPR" evidence="3">
    <location>
        <begin position="109"/>
        <end position="142"/>
    </location>
</feature>
<keyword evidence="1" id="KW-0677">Repeat</keyword>
<protein>
    <recommendedName>
        <fullName evidence="6">Tetratricopeptide repeat protein</fullName>
    </recommendedName>
</protein>
<dbReference type="Pfam" id="PF00515">
    <property type="entry name" value="TPR_1"/>
    <property type="match status" value="1"/>
</dbReference>
<dbReference type="Pfam" id="PF13424">
    <property type="entry name" value="TPR_12"/>
    <property type="match status" value="1"/>
</dbReference>
<evidence type="ECO:0008006" key="6">
    <source>
        <dbReference type="Google" id="ProtNLM"/>
    </source>
</evidence>
<dbReference type="RefSeq" id="WP_099072152.1">
    <property type="nucleotide sequence ID" value="NZ_LAHD01000031.1"/>
</dbReference>
<dbReference type="PROSITE" id="PS50293">
    <property type="entry name" value="TPR_REGION"/>
    <property type="match status" value="2"/>
</dbReference>
<dbReference type="InterPro" id="IPR050498">
    <property type="entry name" value="Ycf3"/>
</dbReference>
<dbReference type="GeneID" id="57096679"/>
<dbReference type="Proteomes" id="UP000222310">
    <property type="component" value="Unassembled WGS sequence"/>
</dbReference>
<sequence length="240" mass="27827">MNTNSFLASGDHQSNQYKKLIVNKINNHQNQPTNHCSELADSDLRSYALELAQEGNYTEAIALLNQLIFRYPYNAINYNNRGLIYFQSSEMQKALRDYNTALELNPYLASAYNNRANYYAACGELALALADYDEAINLNPRYVRAWINRGITLRDLGQYEEAIENFEVALLFGQLEGHIWAERGRTYHLWGDWNCAIADYRRALTQLPPVNNRKDVTGYRLRLQIENWLHDLLSPGRPNW</sequence>
<evidence type="ECO:0000256" key="1">
    <source>
        <dbReference type="ARBA" id="ARBA00022737"/>
    </source>
</evidence>
<gene>
    <name evidence="4" type="ORF">VF08_13275</name>
</gene>
<feature type="repeat" description="TPR" evidence="3">
    <location>
        <begin position="75"/>
        <end position="108"/>
    </location>
</feature>
<dbReference type="InterPro" id="IPR011990">
    <property type="entry name" value="TPR-like_helical_dom_sf"/>
</dbReference>
<evidence type="ECO:0000313" key="5">
    <source>
        <dbReference type="Proteomes" id="UP000222310"/>
    </source>
</evidence>
<reference evidence="4 5" key="1">
    <citation type="submission" date="2015-02" db="EMBL/GenBank/DDBJ databases">
        <title>Nostoc linckia genome annotation.</title>
        <authorList>
            <person name="Zhou Z."/>
        </authorList>
    </citation>
    <scope>NUCLEOTIDE SEQUENCE [LARGE SCALE GENOMIC DNA]</scope>
    <source>
        <strain evidence="5">z8</strain>
    </source>
</reference>
<comment type="caution">
    <text evidence="4">The sequence shown here is derived from an EMBL/GenBank/DDBJ whole genome shotgun (WGS) entry which is preliminary data.</text>
</comment>
<dbReference type="PROSITE" id="PS50005">
    <property type="entry name" value="TPR"/>
    <property type="match status" value="3"/>
</dbReference>
<organism evidence="4 5">
    <name type="scientific">Nostoc linckia z8</name>
    <dbReference type="NCBI Taxonomy" id="1628746"/>
    <lineage>
        <taxon>Bacteria</taxon>
        <taxon>Bacillati</taxon>
        <taxon>Cyanobacteriota</taxon>
        <taxon>Cyanophyceae</taxon>
        <taxon>Nostocales</taxon>
        <taxon>Nostocaceae</taxon>
        <taxon>Nostoc</taxon>
    </lineage>
</organism>
<name>A0A9Q5ZCT5_NOSLI</name>
<dbReference type="Gene3D" id="1.25.40.10">
    <property type="entry name" value="Tetratricopeptide repeat domain"/>
    <property type="match status" value="2"/>
</dbReference>